<proteinExistence type="predicted"/>
<evidence type="ECO:0000256" key="1">
    <source>
        <dbReference type="SAM" id="MobiDB-lite"/>
    </source>
</evidence>
<evidence type="ECO:0000313" key="2">
    <source>
        <dbReference type="EMBL" id="KAF2175345.1"/>
    </source>
</evidence>
<name>A0A6A6D8D4_9PEZI</name>
<feature type="region of interest" description="Disordered" evidence="1">
    <location>
        <begin position="1"/>
        <end position="36"/>
    </location>
</feature>
<accession>A0A6A6D8D4</accession>
<feature type="compositionally biased region" description="Polar residues" evidence="1">
    <location>
        <begin position="17"/>
        <end position="27"/>
    </location>
</feature>
<dbReference type="EMBL" id="ML994736">
    <property type="protein sequence ID" value="KAF2175345.1"/>
    <property type="molecule type" value="Genomic_DNA"/>
</dbReference>
<gene>
    <name evidence="2" type="ORF">K469DRAFT_684028</name>
</gene>
<organism evidence="2 3">
    <name type="scientific">Zopfia rhizophila CBS 207.26</name>
    <dbReference type="NCBI Taxonomy" id="1314779"/>
    <lineage>
        <taxon>Eukaryota</taxon>
        <taxon>Fungi</taxon>
        <taxon>Dikarya</taxon>
        <taxon>Ascomycota</taxon>
        <taxon>Pezizomycotina</taxon>
        <taxon>Dothideomycetes</taxon>
        <taxon>Dothideomycetes incertae sedis</taxon>
        <taxon>Zopfiaceae</taxon>
        <taxon>Zopfia</taxon>
    </lineage>
</organism>
<feature type="compositionally biased region" description="Low complexity" evidence="1">
    <location>
        <begin position="1"/>
        <end position="15"/>
    </location>
</feature>
<evidence type="ECO:0000313" key="3">
    <source>
        <dbReference type="Proteomes" id="UP000800200"/>
    </source>
</evidence>
<keyword evidence="3" id="KW-1185">Reference proteome</keyword>
<protein>
    <submittedName>
        <fullName evidence="2">Uncharacterized protein</fullName>
    </submittedName>
</protein>
<dbReference type="AlphaFoldDB" id="A0A6A6D8D4"/>
<dbReference type="Proteomes" id="UP000800200">
    <property type="component" value="Unassembled WGS sequence"/>
</dbReference>
<reference evidence="2" key="1">
    <citation type="journal article" date="2020" name="Stud. Mycol.">
        <title>101 Dothideomycetes genomes: a test case for predicting lifestyles and emergence of pathogens.</title>
        <authorList>
            <person name="Haridas S."/>
            <person name="Albert R."/>
            <person name="Binder M."/>
            <person name="Bloem J."/>
            <person name="Labutti K."/>
            <person name="Salamov A."/>
            <person name="Andreopoulos B."/>
            <person name="Baker S."/>
            <person name="Barry K."/>
            <person name="Bills G."/>
            <person name="Bluhm B."/>
            <person name="Cannon C."/>
            <person name="Castanera R."/>
            <person name="Culley D."/>
            <person name="Daum C."/>
            <person name="Ezra D."/>
            <person name="Gonzalez J."/>
            <person name="Henrissat B."/>
            <person name="Kuo A."/>
            <person name="Liang C."/>
            <person name="Lipzen A."/>
            <person name="Lutzoni F."/>
            <person name="Magnuson J."/>
            <person name="Mondo S."/>
            <person name="Nolan M."/>
            <person name="Ohm R."/>
            <person name="Pangilinan J."/>
            <person name="Park H.-J."/>
            <person name="Ramirez L."/>
            <person name="Alfaro M."/>
            <person name="Sun H."/>
            <person name="Tritt A."/>
            <person name="Yoshinaga Y."/>
            <person name="Zwiers L.-H."/>
            <person name="Turgeon B."/>
            <person name="Goodwin S."/>
            <person name="Spatafora J."/>
            <person name="Crous P."/>
            <person name="Grigoriev I."/>
        </authorList>
    </citation>
    <scope>NUCLEOTIDE SEQUENCE</scope>
    <source>
        <strain evidence="2">CBS 207.26</strain>
    </source>
</reference>
<sequence>MVHATLTPPSTSAPTYRTKQANAQNSPAPDPPGDPLWGEIQRRGTIILVKALIHECLVRTPRYSESRYRFQELTWPEFQQLHGARDAFNSLPNVFRDRIETLMYLLEASQQNFQLWSVGSDDEMLFEYAEEPWAFVGF</sequence>